<dbReference type="EMBL" id="BGZK01000336">
    <property type="protein sequence ID" value="GBP37563.1"/>
    <property type="molecule type" value="Genomic_DNA"/>
</dbReference>
<feature type="region of interest" description="Disordered" evidence="1">
    <location>
        <begin position="40"/>
        <end position="89"/>
    </location>
</feature>
<proteinExistence type="predicted"/>
<comment type="caution">
    <text evidence="2">The sequence shown here is derived from an EMBL/GenBank/DDBJ whole genome shotgun (WGS) entry which is preliminary data.</text>
</comment>
<keyword evidence="3" id="KW-1185">Reference proteome</keyword>
<reference evidence="2 3" key="1">
    <citation type="journal article" date="2019" name="Commun. Biol.">
        <title>The bagworm genome reveals a unique fibroin gene that provides high tensile strength.</title>
        <authorList>
            <person name="Kono N."/>
            <person name="Nakamura H."/>
            <person name="Ohtoshi R."/>
            <person name="Tomita M."/>
            <person name="Numata K."/>
            <person name="Arakawa K."/>
        </authorList>
    </citation>
    <scope>NUCLEOTIDE SEQUENCE [LARGE SCALE GENOMIC DNA]</scope>
</reference>
<evidence type="ECO:0000313" key="3">
    <source>
        <dbReference type="Proteomes" id="UP000299102"/>
    </source>
</evidence>
<accession>A0A4C1VG21</accession>
<protein>
    <submittedName>
        <fullName evidence="2">Uncharacterized protein</fullName>
    </submittedName>
</protein>
<evidence type="ECO:0000313" key="2">
    <source>
        <dbReference type="EMBL" id="GBP37563.1"/>
    </source>
</evidence>
<dbReference type="AlphaFoldDB" id="A0A4C1VG21"/>
<gene>
    <name evidence="2" type="ORF">EVAR_34598_1</name>
</gene>
<sequence length="109" mass="12083">MEVRIRAVSAGRVRTLDGPLDARGPLFGRQCQDVDALNQEEARHQPQTPASRCCSKKSELGRQHSYAAKEAADNMKPSSDEPEPIKYRGPQVQTCGRYHTLVLLTYAAT</sequence>
<name>A0A4C1VG21_EUMVA</name>
<organism evidence="2 3">
    <name type="scientific">Eumeta variegata</name>
    <name type="common">Bagworm moth</name>
    <name type="synonym">Eumeta japonica</name>
    <dbReference type="NCBI Taxonomy" id="151549"/>
    <lineage>
        <taxon>Eukaryota</taxon>
        <taxon>Metazoa</taxon>
        <taxon>Ecdysozoa</taxon>
        <taxon>Arthropoda</taxon>
        <taxon>Hexapoda</taxon>
        <taxon>Insecta</taxon>
        <taxon>Pterygota</taxon>
        <taxon>Neoptera</taxon>
        <taxon>Endopterygota</taxon>
        <taxon>Lepidoptera</taxon>
        <taxon>Glossata</taxon>
        <taxon>Ditrysia</taxon>
        <taxon>Tineoidea</taxon>
        <taxon>Psychidae</taxon>
        <taxon>Oiketicinae</taxon>
        <taxon>Eumeta</taxon>
    </lineage>
</organism>
<evidence type="ECO:0000256" key="1">
    <source>
        <dbReference type="SAM" id="MobiDB-lite"/>
    </source>
</evidence>
<dbReference type="Proteomes" id="UP000299102">
    <property type="component" value="Unassembled WGS sequence"/>
</dbReference>